<reference evidence="9 10" key="1">
    <citation type="journal article" date="2008" name="Nature">
        <title>The genome of the model beetle and pest Tribolium castaneum.</title>
        <authorList>
            <consortium name="Tribolium Genome Sequencing Consortium"/>
            <person name="Richards S."/>
            <person name="Gibbs R.A."/>
            <person name="Weinstock G.M."/>
            <person name="Brown S.J."/>
            <person name="Denell R."/>
            <person name="Beeman R.W."/>
            <person name="Gibbs R."/>
            <person name="Beeman R.W."/>
            <person name="Brown S.J."/>
            <person name="Bucher G."/>
            <person name="Friedrich M."/>
            <person name="Grimmelikhuijzen C.J."/>
            <person name="Klingler M."/>
            <person name="Lorenzen M."/>
            <person name="Richards S."/>
            <person name="Roth S."/>
            <person name="Schroder R."/>
            <person name="Tautz D."/>
            <person name="Zdobnov E.M."/>
            <person name="Muzny D."/>
            <person name="Gibbs R.A."/>
            <person name="Weinstock G.M."/>
            <person name="Attaway T."/>
            <person name="Bell S."/>
            <person name="Buhay C.J."/>
            <person name="Chandrabose M.N."/>
            <person name="Chavez D."/>
            <person name="Clerk-Blankenburg K.P."/>
            <person name="Cree A."/>
            <person name="Dao M."/>
            <person name="Davis C."/>
            <person name="Chacko J."/>
            <person name="Dinh H."/>
            <person name="Dugan-Rocha S."/>
            <person name="Fowler G."/>
            <person name="Garner T.T."/>
            <person name="Garnes J."/>
            <person name="Gnirke A."/>
            <person name="Hawes A."/>
            <person name="Hernandez J."/>
            <person name="Hines S."/>
            <person name="Holder M."/>
            <person name="Hume J."/>
            <person name="Jhangiani S.N."/>
            <person name="Joshi V."/>
            <person name="Khan Z.M."/>
            <person name="Jackson L."/>
            <person name="Kovar C."/>
            <person name="Kowis A."/>
            <person name="Lee S."/>
            <person name="Lewis L.R."/>
            <person name="Margolis J."/>
            <person name="Morgan M."/>
            <person name="Nazareth L.V."/>
            <person name="Nguyen N."/>
            <person name="Okwuonu G."/>
            <person name="Parker D."/>
            <person name="Richards S."/>
            <person name="Ruiz S.J."/>
            <person name="Santibanez J."/>
            <person name="Savard J."/>
            <person name="Scherer S.E."/>
            <person name="Schneider B."/>
            <person name="Sodergren E."/>
            <person name="Tautz D."/>
            <person name="Vattahil S."/>
            <person name="Villasana D."/>
            <person name="White C.S."/>
            <person name="Wright R."/>
            <person name="Park Y."/>
            <person name="Beeman R.W."/>
            <person name="Lord J."/>
            <person name="Oppert B."/>
            <person name="Lorenzen M."/>
            <person name="Brown S."/>
            <person name="Wang L."/>
            <person name="Savard J."/>
            <person name="Tautz D."/>
            <person name="Richards S."/>
            <person name="Weinstock G."/>
            <person name="Gibbs R.A."/>
            <person name="Liu Y."/>
            <person name="Worley K."/>
            <person name="Weinstock G."/>
            <person name="Elsik C.G."/>
            <person name="Reese J.T."/>
            <person name="Elhaik E."/>
            <person name="Landan G."/>
            <person name="Graur D."/>
            <person name="Arensburger P."/>
            <person name="Atkinson P."/>
            <person name="Beeman R.W."/>
            <person name="Beidler J."/>
            <person name="Brown S.J."/>
            <person name="Demuth J.P."/>
            <person name="Drury D.W."/>
            <person name="Du Y.Z."/>
            <person name="Fujiwara H."/>
            <person name="Lorenzen M."/>
            <person name="Maselli V."/>
            <person name="Osanai M."/>
            <person name="Park Y."/>
            <person name="Robertson H.M."/>
            <person name="Tu Z."/>
            <person name="Wang J.J."/>
            <person name="Wang S."/>
            <person name="Richards S."/>
            <person name="Song H."/>
            <person name="Zhang L."/>
            <person name="Sodergren E."/>
            <person name="Werner D."/>
            <person name="Stanke M."/>
            <person name="Morgenstern B."/>
            <person name="Solovyev V."/>
            <person name="Kosarev P."/>
            <person name="Brown G."/>
            <person name="Chen H.C."/>
            <person name="Ermolaeva O."/>
            <person name="Hlavina W."/>
            <person name="Kapustin Y."/>
            <person name="Kiryutin B."/>
            <person name="Kitts P."/>
            <person name="Maglott D."/>
            <person name="Pruitt K."/>
            <person name="Sapojnikov V."/>
            <person name="Souvorov A."/>
            <person name="Mackey A.J."/>
            <person name="Waterhouse R.M."/>
            <person name="Wyder S."/>
            <person name="Zdobnov E.M."/>
            <person name="Zdobnov E.M."/>
            <person name="Wyder S."/>
            <person name="Kriventseva E.V."/>
            <person name="Kadowaki T."/>
            <person name="Bork P."/>
            <person name="Aranda M."/>
            <person name="Bao R."/>
            <person name="Beermann A."/>
            <person name="Berns N."/>
            <person name="Bolognesi R."/>
            <person name="Bonneton F."/>
            <person name="Bopp D."/>
            <person name="Brown S.J."/>
            <person name="Bucher G."/>
            <person name="Butts T."/>
            <person name="Chaumot A."/>
            <person name="Denell R.E."/>
            <person name="Ferrier D.E."/>
            <person name="Friedrich M."/>
            <person name="Gordon C.M."/>
            <person name="Jindra M."/>
            <person name="Klingler M."/>
            <person name="Lan Q."/>
            <person name="Lattorff H.M."/>
            <person name="Laudet V."/>
            <person name="von Levetsow C."/>
            <person name="Liu Z."/>
            <person name="Lutz R."/>
            <person name="Lynch J.A."/>
            <person name="da Fonseca R.N."/>
            <person name="Posnien N."/>
            <person name="Reuter R."/>
            <person name="Roth S."/>
            <person name="Savard J."/>
            <person name="Schinko J.B."/>
            <person name="Schmitt C."/>
            <person name="Schoppmeier M."/>
            <person name="Schroder R."/>
            <person name="Shippy T.D."/>
            <person name="Simonnet F."/>
            <person name="Marques-Souza H."/>
            <person name="Tautz D."/>
            <person name="Tomoyasu Y."/>
            <person name="Trauner J."/>
            <person name="Van der Zee M."/>
            <person name="Vervoort M."/>
            <person name="Wittkopp N."/>
            <person name="Wimmer E.A."/>
            <person name="Yang X."/>
            <person name="Jones A.K."/>
            <person name="Sattelle D.B."/>
            <person name="Ebert P.R."/>
            <person name="Nelson D."/>
            <person name="Scott J.G."/>
            <person name="Beeman R.W."/>
            <person name="Muthukrishnan S."/>
            <person name="Kramer K.J."/>
            <person name="Arakane Y."/>
            <person name="Beeman R.W."/>
            <person name="Zhu Q."/>
            <person name="Hogenkamp D."/>
            <person name="Dixit R."/>
            <person name="Oppert B."/>
            <person name="Jiang H."/>
            <person name="Zou Z."/>
            <person name="Marshall J."/>
            <person name="Elpidina E."/>
            <person name="Vinokurov K."/>
            <person name="Oppert C."/>
            <person name="Zou Z."/>
            <person name="Evans J."/>
            <person name="Lu Z."/>
            <person name="Zhao P."/>
            <person name="Sumathipala N."/>
            <person name="Altincicek B."/>
            <person name="Vilcinskas A."/>
            <person name="Williams M."/>
            <person name="Hultmark D."/>
            <person name="Hetru C."/>
            <person name="Jiang H."/>
            <person name="Grimmelikhuijzen C.J."/>
            <person name="Hauser F."/>
            <person name="Cazzamali G."/>
            <person name="Williamson M."/>
            <person name="Park Y."/>
            <person name="Li B."/>
            <person name="Tanaka Y."/>
            <person name="Predel R."/>
            <person name="Neupert S."/>
            <person name="Schachtner J."/>
            <person name="Verleyen P."/>
            <person name="Raible F."/>
            <person name="Bork P."/>
            <person name="Friedrich M."/>
            <person name="Walden K.K."/>
            <person name="Robertson H.M."/>
            <person name="Angeli S."/>
            <person name="Foret S."/>
            <person name="Bucher G."/>
            <person name="Schuetz S."/>
            <person name="Maleszka R."/>
            <person name="Wimmer E.A."/>
            <person name="Beeman R.W."/>
            <person name="Lorenzen M."/>
            <person name="Tomoyasu Y."/>
            <person name="Miller S.C."/>
            <person name="Grossmann D."/>
            <person name="Bucher G."/>
        </authorList>
    </citation>
    <scope>NUCLEOTIDE SEQUENCE [LARGE SCALE GENOMIC DNA]</scope>
    <source>
        <strain evidence="9 10">Georgia GA2</strain>
    </source>
</reference>
<evidence type="ECO:0000256" key="7">
    <source>
        <dbReference type="ARBA" id="ARBA00023224"/>
    </source>
</evidence>
<feature type="transmembrane region" description="Helical" evidence="8">
    <location>
        <begin position="123"/>
        <end position="144"/>
    </location>
</feature>
<feature type="transmembrane region" description="Helical" evidence="8">
    <location>
        <begin position="150"/>
        <end position="170"/>
    </location>
</feature>
<evidence type="ECO:0000256" key="5">
    <source>
        <dbReference type="ARBA" id="ARBA00023136"/>
    </source>
</evidence>
<dbReference type="HOGENOM" id="CLU_753019_0_0_1"/>
<reference evidence="9 10" key="2">
    <citation type="journal article" date="2010" name="Nucleic Acids Res.">
        <title>BeetleBase in 2010: revisions to provide comprehensive genomic information for Tribolium castaneum.</title>
        <authorList>
            <person name="Kim H.S."/>
            <person name="Murphy T."/>
            <person name="Xia J."/>
            <person name="Caragea D."/>
            <person name="Park Y."/>
            <person name="Beeman R.W."/>
            <person name="Lorenzen M.D."/>
            <person name="Butcher S."/>
            <person name="Manak J.R."/>
            <person name="Brown S.J."/>
        </authorList>
    </citation>
    <scope>GENOME REANNOTATION</scope>
    <source>
        <strain evidence="9 10">Georgia GA2</strain>
    </source>
</reference>
<feature type="transmembrane region" description="Helical" evidence="8">
    <location>
        <begin position="238"/>
        <end position="259"/>
    </location>
</feature>
<dbReference type="GO" id="GO:0030424">
    <property type="term" value="C:axon"/>
    <property type="evidence" value="ECO:0000318"/>
    <property type="project" value="GO_Central"/>
</dbReference>
<keyword evidence="7 8" id="KW-0807">Transducer</keyword>
<keyword evidence="3 8" id="KW-0812">Transmembrane</keyword>
<dbReference type="PhylomeDB" id="D6WTM0"/>
<keyword evidence="2 8" id="KW-1003">Cell membrane</keyword>
<sequence>MSVLKQIPIWLKCLFWVFGILQLSENNEETLILKVVPIPFWCYYTAIVIRLWTSMSSSQFYYYGISDILQYTDILCDLMVITSLGIHFVFFYKRNTKLQNLVVEIDRIEIKHTKQKSINWLRIINLSGIFLNLFLLFSGIGVIVDIEYQLTYYFGSFLSGLDVILVGVFLDNLKNKFKWINQRFFETKQETDLVQIFPSGHLLRARTKRKTIFQIQNLAQIHYSLVTLVHKTIRIFEITILFGTASWFTIIINEIYYLIYMVSQYSSKLDMSHWAQLPLVVHYCIWIYFQIRIWNDLQEEANKTVFYVHDIWNLLAIKDENNTDMRYLHLISTKLMSMKLELTAKGFFPLNWSLLYTIIAAVTTHVIILIQFKI</sequence>
<dbReference type="InParanoid" id="D6WTM0"/>
<evidence type="ECO:0000313" key="10">
    <source>
        <dbReference type="Proteomes" id="UP000007266"/>
    </source>
</evidence>
<protein>
    <recommendedName>
        <fullName evidence="8">Gustatory receptor</fullName>
    </recommendedName>
</protein>
<evidence type="ECO:0000256" key="8">
    <source>
        <dbReference type="RuleBase" id="RU363108"/>
    </source>
</evidence>
<evidence type="ECO:0000256" key="2">
    <source>
        <dbReference type="ARBA" id="ARBA00022475"/>
    </source>
</evidence>
<proteinExistence type="inferred from homology"/>
<dbReference type="GO" id="GO:0030425">
    <property type="term" value="C:dendrite"/>
    <property type="evidence" value="ECO:0000318"/>
    <property type="project" value="GO_Central"/>
</dbReference>
<name>D6WTM0_TRICA</name>
<comment type="similarity">
    <text evidence="8">Belongs to the insect chemoreceptor superfamily. Gustatory receptor (GR) family.</text>
</comment>
<dbReference type="GO" id="GO:0007635">
    <property type="term" value="P:chemosensory behavior"/>
    <property type="evidence" value="ECO:0000318"/>
    <property type="project" value="GO_Central"/>
</dbReference>
<dbReference type="GO" id="GO:0043025">
    <property type="term" value="C:neuronal cell body"/>
    <property type="evidence" value="ECO:0000318"/>
    <property type="project" value="GO_Central"/>
</dbReference>
<feature type="transmembrane region" description="Helical" evidence="8">
    <location>
        <begin position="271"/>
        <end position="289"/>
    </location>
</feature>
<dbReference type="GO" id="GO:0050909">
    <property type="term" value="P:sensory perception of taste"/>
    <property type="evidence" value="ECO:0007669"/>
    <property type="project" value="InterPro"/>
</dbReference>
<comment type="function">
    <text evidence="8">Gustatory receptor which mediates acceptance or avoidance behavior, depending on its substrates.</text>
</comment>
<keyword evidence="5 8" id="KW-0472">Membrane</keyword>
<feature type="transmembrane region" description="Helical" evidence="8">
    <location>
        <begin position="346"/>
        <end position="372"/>
    </location>
</feature>
<evidence type="ECO:0000313" key="9">
    <source>
        <dbReference type="EMBL" id="EFA07626.1"/>
    </source>
</evidence>
<evidence type="ECO:0000256" key="3">
    <source>
        <dbReference type="ARBA" id="ARBA00022692"/>
    </source>
</evidence>
<feature type="transmembrane region" description="Helical" evidence="8">
    <location>
        <begin position="72"/>
        <end position="92"/>
    </location>
</feature>
<organism evidence="9 10">
    <name type="scientific">Tribolium castaneum</name>
    <name type="common">Red flour beetle</name>
    <dbReference type="NCBI Taxonomy" id="7070"/>
    <lineage>
        <taxon>Eukaryota</taxon>
        <taxon>Metazoa</taxon>
        <taxon>Ecdysozoa</taxon>
        <taxon>Arthropoda</taxon>
        <taxon>Hexapoda</taxon>
        <taxon>Insecta</taxon>
        <taxon>Pterygota</taxon>
        <taxon>Neoptera</taxon>
        <taxon>Endopterygota</taxon>
        <taxon>Coleoptera</taxon>
        <taxon>Polyphaga</taxon>
        <taxon>Cucujiformia</taxon>
        <taxon>Tenebrionidae</taxon>
        <taxon>Tenebrionidae incertae sedis</taxon>
        <taxon>Tribolium</taxon>
    </lineage>
</organism>
<accession>D6WTM0</accession>
<keyword evidence="4 8" id="KW-1133">Transmembrane helix</keyword>
<dbReference type="AlphaFoldDB" id="D6WTM0"/>
<dbReference type="Pfam" id="PF08395">
    <property type="entry name" value="7tm_7"/>
    <property type="match status" value="1"/>
</dbReference>
<feature type="transmembrane region" description="Helical" evidence="8">
    <location>
        <begin position="31"/>
        <end position="52"/>
    </location>
</feature>
<dbReference type="GO" id="GO:0005886">
    <property type="term" value="C:plasma membrane"/>
    <property type="evidence" value="ECO:0007669"/>
    <property type="project" value="UniProtKB-SubCell"/>
</dbReference>
<keyword evidence="6 8" id="KW-0675">Receptor</keyword>
<evidence type="ECO:0000256" key="4">
    <source>
        <dbReference type="ARBA" id="ARBA00022989"/>
    </source>
</evidence>
<comment type="subcellular location">
    <subcellularLocation>
        <location evidence="1 8">Cell membrane</location>
        <topology evidence="1 8">Multi-pass membrane protein</topology>
    </subcellularLocation>
</comment>
<dbReference type="PANTHER" id="PTHR21143:SF133">
    <property type="entry name" value="GUSTATORY AND PHEROMONE RECEPTOR 32A-RELATED"/>
    <property type="match status" value="1"/>
</dbReference>
<dbReference type="InterPro" id="IPR013604">
    <property type="entry name" value="7TM_chemorcpt"/>
</dbReference>
<dbReference type="GO" id="GO:0008049">
    <property type="term" value="P:male courtship behavior"/>
    <property type="evidence" value="ECO:0000318"/>
    <property type="project" value="GO_Central"/>
</dbReference>
<dbReference type="Proteomes" id="UP000007266">
    <property type="component" value="Linkage group 7"/>
</dbReference>
<dbReference type="EMBL" id="KQ971355">
    <property type="protein sequence ID" value="EFA07626.1"/>
    <property type="molecule type" value="Genomic_DNA"/>
</dbReference>
<gene>
    <name evidence="9" type="primary">TcGr133</name>
    <name evidence="9" type="ORF">TcasGA2_TC030222</name>
</gene>
<evidence type="ECO:0000256" key="6">
    <source>
        <dbReference type="ARBA" id="ARBA00023170"/>
    </source>
</evidence>
<dbReference type="PANTHER" id="PTHR21143">
    <property type="entry name" value="INVERTEBRATE GUSTATORY RECEPTOR"/>
    <property type="match status" value="1"/>
</dbReference>
<keyword evidence="10" id="KW-1185">Reference proteome</keyword>
<dbReference type="GO" id="GO:0007165">
    <property type="term" value="P:signal transduction"/>
    <property type="evidence" value="ECO:0007669"/>
    <property type="project" value="UniProtKB-KW"/>
</dbReference>
<evidence type="ECO:0000256" key="1">
    <source>
        <dbReference type="ARBA" id="ARBA00004651"/>
    </source>
</evidence>